<organism evidence="2 3">
    <name type="scientific">Perkinsus olseni</name>
    <name type="common">Perkinsus atlanticus</name>
    <dbReference type="NCBI Taxonomy" id="32597"/>
    <lineage>
        <taxon>Eukaryota</taxon>
        <taxon>Sar</taxon>
        <taxon>Alveolata</taxon>
        <taxon>Perkinsozoa</taxon>
        <taxon>Perkinsea</taxon>
        <taxon>Perkinsida</taxon>
        <taxon>Perkinsidae</taxon>
        <taxon>Perkinsus</taxon>
    </lineage>
</organism>
<gene>
    <name evidence="2" type="ORF">FOZ63_029061</name>
</gene>
<protein>
    <submittedName>
        <fullName evidence="2">Uncharacterized protein</fullName>
    </submittedName>
</protein>
<dbReference type="AlphaFoldDB" id="A0A7J6UPL0"/>
<keyword evidence="3" id="KW-1185">Reference proteome</keyword>
<comment type="caution">
    <text evidence="2">The sequence shown here is derived from an EMBL/GenBank/DDBJ whole genome shotgun (WGS) entry which is preliminary data.</text>
</comment>
<reference evidence="2 3" key="1">
    <citation type="submission" date="2020-04" db="EMBL/GenBank/DDBJ databases">
        <title>Perkinsus olseni comparative genomics.</title>
        <authorList>
            <person name="Bogema D.R."/>
        </authorList>
    </citation>
    <scope>NUCLEOTIDE SEQUENCE [LARGE SCALE GENOMIC DNA]</scope>
    <source>
        <strain evidence="2 3">ATCC PRA-207</strain>
    </source>
</reference>
<accession>A0A7J6UPL0</accession>
<evidence type="ECO:0000313" key="2">
    <source>
        <dbReference type="EMBL" id="KAF4759127.1"/>
    </source>
</evidence>
<feature type="chain" id="PRO_5029726767" evidence="1">
    <location>
        <begin position="25"/>
        <end position="203"/>
    </location>
</feature>
<dbReference type="Proteomes" id="UP000553632">
    <property type="component" value="Unassembled WGS sequence"/>
</dbReference>
<sequence length="203" mass="22431">MIRSSPSLLLLGSALLALSSRSAATGVAKPELPDGVYKNRNQIVGIGNLTAVEFDKAAGARAKLKLCGSFFDHELMLMMSKYQTLERSSKLSKSSTGSLHDCFHFAVGDGDKRTQLNKVMKRMYKELSIPSDRGDIEARRKLRVCYVGGRWIAYFGRLRDTVTGEDTLAYPVELELFHSPLSQATQQGEEDGSVMLERILAPK</sequence>
<feature type="signal peptide" evidence="1">
    <location>
        <begin position="1"/>
        <end position="24"/>
    </location>
</feature>
<keyword evidence="1" id="KW-0732">Signal</keyword>
<evidence type="ECO:0000256" key="1">
    <source>
        <dbReference type="SAM" id="SignalP"/>
    </source>
</evidence>
<feature type="non-terminal residue" evidence="2">
    <location>
        <position position="203"/>
    </location>
</feature>
<proteinExistence type="predicted"/>
<name>A0A7J6UPL0_PEROL</name>
<dbReference type="EMBL" id="JABANO010000551">
    <property type="protein sequence ID" value="KAF4759127.1"/>
    <property type="molecule type" value="Genomic_DNA"/>
</dbReference>
<evidence type="ECO:0000313" key="3">
    <source>
        <dbReference type="Proteomes" id="UP000553632"/>
    </source>
</evidence>